<dbReference type="OrthoDB" id="406505at2759"/>
<dbReference type="CDD" id="cd22271">
    <property type="entry name" value="DPBB_EXP_N-like"/>
    <property type="match status" value="1"/>
</dbReference>
<dbReference type="Gene3D" id="2.60.40.760">
    <property type="entry name" value="Expansin, cellulose-binding-like domain"/>
    <property type="match status" value="1"/>
</dbReference>
<dbReference type="AlphaFoldDB" id="A0A0F4ZCZ2"/>
<dbReference type="SUPFAM" id="SSF50685">
    <property type="entry name" value="Barwin-like endoglucanases"/>
    <property type="match status" value="1"/>
</dbReference>
<feature type="region of interest" description="Disordered" evidence="2">
    <location>
        <begin position="112"/>
        <end position="131"/>
    </location>
</feature>
<feature type="domain" description="Expansin-like EG45" evidence="4">
    <location>
        <begin position="182"/>
        <end position="274"/>
    </location>
</feature>
<keyword evidence="6" id="KW-1185">Reference proteome</keyword>
<dbReference type="InterPro" id="IPR049818">
    <property type="entry name" value="Expansin_EXLX1-like"/>
</dbReference>
<evidence type="ECO:0000256" key="1">
    <source>
        <dbReference type="ARBA" id="ARBA00022729"/>
    </source>
</evidence>
<evidence type="ECO:0000313" key="6">
    <source>
        <dbReference type="Proteomes" id="UP000033483"/>
    </source>
</evidence>
<dbReference type="PROSITE" id="PS50842">
    <property type="entry name" value="EXPANSIN_EG45"/>
    <property type="match status" value="1"/>
</dbReference>
<dbReference type="InterPro" id="IPR036908">
    <property type="entry name" value="RlpA-like_sf"/>
</dbReference>
<evidence type="ECO:0000259" key="4">
    <source>
        <dbReference type="PROSITE" id="PS50842"/>
    </source>
</evidence>
<feature type="chain" id="PRO_5002482429" description="Expansin-like EG45 domain-containing protein" evidence="3">
    <location>
        <begin position="24"/>
        <end position="365"/>
    </location>
</feature>
<dbReference type="InterPro" id="IPR036749">
    <property type="entry name" value="Expansin_CBD_sf"/>
</dbReference>
<accession>A0A0F4ZCZ2</accession>
<evidence type="ECO:0000313" key="5">
    <source>
        <dbReference type="EMBL" id="KKA28115.1"/>
    </source>
</evidence>
<dbReference type="Proteomes" id="UP000033483">
    <property type="component" value="Unassembled WGS sequence"/>
</dbReference>
<keyword evidence="1 3" id="KW-0732">Signal</keyword>
<dbReference type="Gene3D" id="2.40.40.10">
    <property type="entry name" value="RlpA-like domain"/>
    <property type="match status" value="1"/>
</dbReference>
<protein>
    <recommendedName>
        <fullName evidence="4">Expansin-like EG45 domain-containing protein</fullName>
    </recommendedName>
</protein>
<sequence length="365" mass="37677">MRVSTSAAAAATAALAFGQLVSAAPQKLALERRDGWSDVMSSLKHFWGFHGGNSESTDNEDSTMSTSTSTVVVSRTTTVLAGAQPTEEPETTISMHSTVTSVVTMPFPTATDAADKLGSDEGSVDPTSSSTTTTTAAAAAAAVASATAVAEAKVDVASSGQDAIGDTITDGEATYYGGNLSGGTCSFTDYTIPNGLYGLAYSLPAWDDAANCGACVRIKGPSGNEITAMVVDACGSCEANHLDLFPDAFSALADKSLGIIDIDFTWVKCGIDSPIVLHNKDGVSEYWFSMQVVNSNEPVTALEVSTDGGSSWQATARQEYNFFENSSGFGTATVDVRVTSQSGKTITVNNVKVASDARTTGTTNF</sequence>
<comment type="caution">
    <text evidence="5">The sequence shown here is derived from an EMBL/GenBank/DDBJ whole genome shotgun (WGS) entry which is preliminary data.</text>
</comment>
<name>A0A0F4ZCZ2_9PEZI</name>
<dbReference type="PANTHER" id="PTHR31836:SF21">
    <property type="entry name" value="EXPANSIN-LIKE PROTEIN 7"/>
    <property type="match status" value="1"/>
</dbReference>
<evidence type="ECO:0000256" key="2">
    <source>
        <dbReference type="SAM" id="MobiDB-lite"/>
    </source>
</evidence>
<reference evidence="5 6" key="1">
    <citation type="submission" date="2015-03" db="EMBL/GenBank/DDBJ databases">
        <authorList>
            <person name="Radwan O."/>
            <person name="Al-Naeli F.A."/>
            <person name="Rendon G.A."/>
            <person name="Fields C."/>
        </authorList>
    </citation>
    <scope>NUCLEOTIDE SEQUENCE [LARGE SCALE GENOMIC DNA]</scope>
    <source>
        <strain evidence="5">CR-DP1</strain>
    </source>
</reference>
<feature type="signal peptide" evidence="3">
    <location>
        <begin position="1"/>
        <end position="23"/>
    </location>
</feature>
<dbReference type="SUPFAM" id="SSF49590">
    <property type="entry name" value="PHL pollen allergen"/>
    <property type="match status" value="1"/>
</dbReference>
<dbReference type="InterPro" id="IPR007112">
    <property type="entry name" value="Expansin/allergen_DPBB_dom"/>
</dbReference>
<evidence type="ECO:0000256" key="3">
    <source>
        <dbReference type="SAM" id="SignalP"/>
    </source>
</evidence>
<gene>
    <name evidence="5" type="ORF">TD95_002317</name>
</gene>
<dbReference type="PANTHER" id="PTHR31836">
    <property type="match status" value="1"/>
</dbReference>
<dbReference type="NCBIfam" id="NF041144">
    <property type="entry name" value="expansin_EXLX1"/>
    <property type="match status" value="1"/>
</dbReference>
<dbReference type="InterPro" id="IPR051477">
    <property type="entry name" value="Expansin_CellWall"/>
</dbReference>
<organism evidence="5 6">
    <name type="scientific">Thielaviopsis punctulata</name>
    <dbReference type="NCBI Taxonomy" id="72032"/>
    <lineage>
        <taxon>Eukaryota</taxon>
        <taxon>Fungi</taxon>
        <taxon>Dikarya</taxon>
        <taxon>Ascomycota</taxon>
        <taxon>Pezizomycotina</taxon>
        <taxon>Sordariomycetes</taxon>
        <taxon>Hypocreomycetidae</taxon>
        <taxon>Microascales</taxon>
        <taxon>Ceratocystidaceae</taxon>
        <taxon>Thielaviopsis</taxon>
    </lineage>
</organism>
<dbReference type="EMBL" id="LAEV01001419">
    <property type="protein sequence ID" value="KKA28115.1"/>
    <property type="molecule type" value="Genomic_DNA"/>
</dbReference>
<proteinExistence type="predicted"/>